<protein>
    <submittedName>
        <fullName evidence="2">Uncharacterized protein</fullName>
    </submittedName>
</protein>
<dbReference type="EMBL" id="SNRY01001751">
    <property type="protein sequence ID" value="KAA6328814.1"/>
    <property type="molecule type" value="Genomic_DNA"/>
</dbReference>
<feature type="non-terminal residue" evidence="2">
    <location>
        <position position="44"/>
    </location>
</feature>
<keyword evidence="1" id="KW-1133">Transmembrane helix</keyword>
<proteinExistence type="predicted"/>
<sequence length="44" mass="5004">MPRQYREVESGKLKVESIYLVDGYFVIFPVAIGLFLCAIVILRG</sequence>
<comment type="caution">
    <text evidence="2">The sequence shown here is derived from an EMBL/GenBank/DDBJ whole genome shotgun (WGS) entry which is preliminary data.</text>
</comment>
<organism evidence="2">
    <name type="scientific">termite gut metagenome</name>
    <dbReference type="NCBI Taxonomy" id="433724"/>
    <lineage>
        <taxon>unclassified sequences</taxon>
        <taxon>metagenomes</taxon>
        <taxon>organismal metagenomes</taxon>
    </lineage>
</organism>
<evidence type="ECO:0000256" key="1">
    <source>
        <dbReference type="SAM" id="Phobius"/>
    </source>
</evidence>
<gene>
    <name evidence="2" type="ORF">EZS27_022324</name>
</gene>
<feature type="transmembrane region" description="Helical" evidence="1">
    <location>
        <begin position="21"/>
        <end position="42"/>
    </location>
</feature>
<keyword evidence="1" id="KW-0472">Membrane</keyword>
<name>A0A5J4R6E2_9ZZZZ</name>
<accession>A0A5J4R6E2</accession>
<keyword evidence="1" id="KW-0812">Transmembrane</keyword>
<evidence type="ECO:0000313" key="2">
    <source>
        <dbReference type="EMBL" id="KAA6328814.1"/>
    </source>
</evidence>
<reference evidence="2" key="1">
    <citation type="submission" date="2019-03" db="EMBL/GenBank/DDBJ databases">
        <title>Single cell metagenomics reveals metabolic interactions within the superorganism composed of flagellate Streblomastix strix and complex community of Bacteroidetes bacteria on its surface.</title>
        <authorList>
            <person name="Treitli S.C."/>
            <person name="Kolisko M."/>
            <person name="Husnik F."/>
            <person name="Keeling P."/>
            <person name="Hampl V."/>
        </authorList>
    </citation>
    <scope>NUCLEOTIDE SEQUENCE</scope>
    <source>
        <strain evidence="2">STM</strain>
    </source>
</reference>
<dbReference type="AlphaFoldDB" id="A0A5J4R6E2"/>